<dbReference type="EMBL" id="CAJJDP010000182">
    <property type="protein sequence ID" value="CAD8214463.1"/>
    <property type="molecule type" value="Genomic_DNA"/>
</dbReference>
<evidence type="ECO:0000313" key="2">
    <source>
        <dbReference type="Proteomes" id="UP000683925"/>
    </source>
</evidence>
<sequence length="101" mass="11685">MELQQMDEMQNQFQQISVDIEYLQTIEAFKTAKKIITNFKTENQIQLESPKIENNTKTFSLSTLCKDHKKEVILIDIDSENIQTEKRLACVQCISNGSSKN</sequence>
<reference evidence="1" key="1">
    <citation type="submission" date="2021-01" db="EMBL/GenBank/DDBJ databases">
        <authorList>
            <consortium name="Genoscope - CEA"/>
            <person name="William W."/>
        </authorList>
    </citation>
    <scope>NUCLEOTIDE SEQUENCE</scope>
</reference>
<accession>A0A8S1YL97</accession>
<keyword evidence="2" id="KW-1185">Reference proteome</keyword>
<proteinExistence type="predicted"/>
<comment type="caution">
    <text evidence="1">The sequence shown here is derived from an EMBL/GenBank/DDBJ whole genome shotgun (WGS) entry which is preliminary data.</text>
</comment>
<name>A0A8S1YL97_PAROT</name>
<dbReference type="Proteomes" id="UP000683925">
    <property type="component" value="Unassembled WGS sequence"/>
</dbReference>
<protein>
    <submittedName>
        <fullName evidence="1">Uncharacterized protein</fullName>
    </submittedName>
</protein>
<organism evidence="1 2">
    <name type="scientific">Paramecium octaurelia</name>
    <dbReference type="NCBI Taxonomy" id="43137"/>
    <lineage>
        <taxon>Eukaryota</taxon>
        <taxon>Sar</taxon>
        <taxon>Alveolata</taxon>
        <taxon>Ciliophora</taxon>
        <taxon>Intramacronucleata</taxon>
        <taxon>Oligohymenophorea</taxon>
        <taxon>Peniculida</taxon>
        <taxon>Parameciidae</taxon>
        <taxon>Paramecium</taxon>
    </lineage>
</organism>
<gene>
    <name evidence="1" type="ORF">POCTA_138.1.T1780012</name>
</gene>
<evidence type="ECO:0000313" key="1">
    <source>
        <dbReference type="EMBL" id="CAD8214463.1"/>
    </source>
</evidence>
<dbReference type="AlphaFoldDB" id="A0A8S1YL97"/>